<dbReference type="Pfam" id="PF01833">
    <property type="entry name" value="TIG"/>
    <property type="match status" value="1"/>
</dbReference>
<dbReference type="RefSeq" id="WP_012179210.1">
    <property type="nucleotide sequence ID" value="NC_009952.1"/>
</dbReference>
<proteinExistence type="predicted"/>
<evidence type="ECO:0000259" key="2">
    <source>
        <dbReference type="Pfam" id="PF01833"/>
    </source>
</evidence>
<protein>
    <recommendedName>
        <fullName evidence="6">DUF4157 domain-containing protein</fullName>
    </recommendedName>
</protein>
<dbReference type="CDD" id="cd00102">
    <property type="entry name" value="IPT"/>
    <property type="match status" value="1"/>
</dbReference>
<dbReference type="AlphaFoldDB" id="A8LST3"/>
<dbReference type="EMBL" id="CP000830">
    <property type="protein sequence ID" value="ABV94282.1"/>
    <property type="molecule type" value="Genomic_DNA"/>
</dbReference>
<evidence type="ECO:0000256" key="1">
    <source>
        <dbReference type="SAM" id="MobiDB-lite"/>
    </source>
</evidence>
<dbReference type="eggNOG" id="COG3409">
    <property type="taxonomic scope" value="Bacteria"/>
</dbReference>
<accession>A8LST3</accession>
<feature type="region of interest" description="Disordered" evidence="1">
    <location>
        <begin position="86"/>
        <end position="174"/>
    </location>
</feature>
<dbReference type="InterPro" id="IPR002909">
    <property type="entry name" value="IPT_dom"/>
</dbReference>
<evidence type="ECO:0000259" key="3">
    <source>
        <dbReference type="Pfam" id="PF13699"/>
    </source>
</evidence>
<feature type="compositionally biased region" description="Basic and acidic residues" evidence="1">
    <location>
        <begin position="90"/>
        <end position="103"/>
    </location>
</feature>
<dbReference type="STRING" id="398580.Dshi_2549"/>
<reference evidence="5" key="1">
    <citation type="journal article" date="2010" name="ISME J.">
        <title>The complete genome sequence of the algal symbiont Dinoroseobacter shibae: a hitchhiker's guide to life in the sea.</title>
        <authorList>
            <person name="Wagner-Dobler I."/>
            <person name="Ballhausen B."/>
            <person name="Berger M."/>
            <person name="Brinkhoff T."/>
            <person name="Buchholz I."/>
            <person name="Bunk B."/>
            <person name="Cypionka H."/>
            <person name="Daniel R."/>
            <person name="Drepper T."/>
            <person name="Gerdts G."/>
            <person name="Hahnke S."/>
            <person name="Han C."/>
            <person name="Jahn D."/>
            <person name="Kalhoefer D."/>
            <person name="Kiss H."/>
            <person name="Klenk H.P."/>
            <person name="Kyrpides N."/>
            <person name="Liebl W."/>
            <person name="Liesegang H."/>
            <person name="Meincke L."/>
            <person name="Pati A."/>
            <person name="Petersen J."/>
            <person name="Piekarski T."/>
            <person name="Pommerenke C."/>
            <person name="Pradella S."/>
            <person name="Pukall R."/>
            <person name="Rabus R."/>
            <person name="Stackebrandt E."/>
            <person name="Thole S."/>
            <person name="Thompson L."/>
            <person name="Tielen P."/>
            <person name="Tomasch J."/>
            <person name="von Jan M."/>
            <person name="Wanphrut N."/>
            <person name="Wichels A."/>
            <person name="Zech H."/>
            <person name="Simon M."/>
        </authorList>
    </citation>
    <scope>NUCLEOTIDE SEQUENCE [LARGE SCALE GENOMIC DNA]</scope>
    <source>
        <strain evidence="5">DSM 16493 / NCIMB 14021 / DFL 12</strain>
    </source>
</reference>
<dbReference type="Proteomes" id="UP000006833">
    <property type="component" value="Chromosome"/>
</dbReference>
<dbReference type="Gene3D" id="2.60.40.10">
    <property type="entry name" value="Immunoglobulins"/>
    <property type="match status" value="1"/>
</dbReference>
<organism evidence="4 5">
    <name type="scientific">Dinoroseobacter shibae (strain DSM 16493 / NCIMB 14021 / DFL 12)</name>
    <dbReference type="NCBI Taxonomy" id="398580"/>
    <lineage>
        <taxon>Bacteria</taxon>
        <taxon>Pseudomonadati</taxon>
        <taxon>Pseudomonadota</taxon>
        <taxon>Alphaproteobacteria</taxon>
        <taxon>Rhodobacterales</taxon>
        <taxon>Roseobacteraceae</taxon>
        <taxon>Dinoroseobacter</taxon>
    </lineage>
</organism>
<dbReference type="InterPro" id="IPR013783">
    <property type="entry name" value="Ig-like_fold"/>
</dbReference>
<name>A8LST3_DINSH</name>
<feature type="compositionally biased region" description="Basic and acidic residues" evidence="1">
    <location>
        <begin position="110"/>
        <end position="122"/>
    </location>
</feature>
<dbReference type="Pfam" id="PF13699">
    <property type="entry name" value="eCIS_core"/>
    <property type="match status" value="1"/>
</dbReference>
<keyword evidence="5" id="KW-1185">Reference proteome</keyword>
<dbReference type="SUPFAM" id="SSF81296">
    <property type="entry name" value="E set domains"/>
    <property type="match status" value="1"/>
</dbReference>
<dbReference type="OrthoDB" id="7387101at2"/>
<evidence type="ECO:0008006" key="6">
    <source>
        <dbReference type="Google" id="ProtNLM"/>
    </source>
</evidence>
<feature type="domain" description="IPT/TIG" evidence="2">
    <location>
        <begin position="409"/>
        <end position="487"/>
    </location>
</feature>
<dbReference type="InterPro" id="IPR025295">
    <property type="entry name" value="eCIS_core_dom"/>
</dbReference>
<gene>
    <name evidence="4" type="ordered locus">Dshi_2549</name>
</gene>
<evidence type="ECO:0000313" key="4">
    <source>
        <dbReference type="EMBL" id="ABV94282.1"/>
    </source>
</evidence>
<feature type="domain" description="eCIS core" evidence="3">
    <location>
        <begin position="176"/>
        <end position="252"/>
    </location>
</feature>
<sequence>MGHFIGRIRKRARCSVKPGARGNSPAVRAALHAGQVQAKLRVGPQNDAYEREADAVAARVVADQPVGPISTLAGSASQRKCDACSDEDEHIQAQRRSDVQRQPEEEEEELQMKRRDVVQRQPEEEEEEVQAKRHDTLQRAPEEEEEELQMKGREVGAGTGPVPSARIDRMRGGGQPLASGARRFFEARMGADFSDVRVHTSADAQQAAKALNARAFTTGRDVVFGPGEYAPGTHRGAELLAHELTHVIQQRGYRGAPADAAPIQRWQIGAGPVPAGTDWETVPDGTPAGQPNHRRRLAAARSIVARLLSSTRCQNYFADNCDGGTRTALRDAFDDSRVYRMDDDGIRLGENIRGTSDIAYNNTAYDQGRYFLAATLLHEMYHVCAPNRPANSRELLAENALEACRLYAPYLRRILPRSGPAGSAVTLTGWGLGPSQGPSDRVEFNGATCRVLSWTFDRGTSMVTIRVVLPAGARTGHFRVFNNNVGSRPAAFTVT</sequence>
<dbReference type="InterPro" id="IPR014756">
    <property type="entry name" value="Ig_E-set"/>
</dbReference>
<feature type="compositionally biased region" description="Basic and acidic residues" evidence="1">
    <location>
        <begin position="129"/>
        <end position="141"/>
    </location>
</feature>
<evidence type="ECO:0000313" key="5">
    <source>
        <dbReference type="Proteomes" id="UP000006833"/>
    </source>
</evidence>
<dbReference type="HOGENOM" id="CLU_550665_0_0_5"/>
<dbReference type="KEGG" id="dsh:Dshi_2549"/>